<dbReference type="Pfam" id="PF02633">
    <property type="entry name" value="Creatininase"/>
    <property type="match status" value="1"/>
</dbReference>
<evidence type="ECO:0000313" key="6">
    <source>
        <dbReference type="EMBL" id="HGK27936.1"/>
    </source>
</evidence>
<evidence type="ECO:0000256" key="1">
    <source>
        <dbReference type="ARBA" id="ARBA00001947"/>
    </source>
</evidence>
<evidence type="ECO:0000256" key="5">
    <source>
        <dbReference type="ARBA" id="ARBA00024029"/>
    </source>
</evidence>
<protein>
    <submittedName>
        <fullName evidence="6">Creatininase family protein</fullName>
    </submittedName>
</protein>
<evidence type="ECO:0000256" key="4">
    <source>
        <dbReference type="ARBA" id="ARBA00022833"/>
    </source>
</evidence>
<gene>
    <name evidence="6" type="ORF">ENS41_03185</name>
</gene>
<comment type="caution">
    <text evidence="6">The sequence shown here is derived from an EMBL/GenBank/DDBJ whole genome shotgun (WGS) entry which is preliminary data.</text>
</comment>
<dbReference type="InterPro" id="IPR003785">
    <property type="entry name" value="Creatininase/forma_Hydrolase"/>
</dbReference>
<keyword evidence="4" id="KW-0862">Zinc</keyword>
<accession>A0A7C4GCM8</accession>
<dbReference type="PANTHER" id="PTHR35005">
    <property type="entry name" value="3-DEHYDRO-SCYLLO-INOSOSE HYDROLASE"/>
    <property type="match status" value="1"/>
</dbReference>
<reference evidence="6" key="1">
    <citation type="journal article" date="2020" name="mSystems">
        <title>Genome- and Community-Level Interaction Insights into Carbon Utilization and Element Cycling Functions of Hydrothermarchaeota in Hydrothermal Sediment.</title>
        <authorList>
            <person name="Zhou Z."/>
            <person name="Liu Y."/>
            <person name="Xu W."/>
            <person name="Pan J."/>
            <person name="Luo Z.H."/>
            <person name="Li M."/>
        </authorList>
    </citation>
    <scope>NUCLEOTIDE SEQUENCE [LARGE SCALE GENOMIC DNA]</scope>
    <source>
        <strain evidence="6">SpSt-488</strain>
    </source>
</reference>
<dbReference type="EMBL" id="DSUT01000060">
    <property type="protein sequence ID" value="HGK27936.1"/>
    <property type="molecule type" value="Genomic_DNA"/>
</dbReference>
<comment type="similarity">
    <text evidence="5">Belongs to the creatininase superfamily.</text>
</comment>
<evidence type="ECO:0000256" key="3">
    <source>
        <dbReference type="ARBA" id="ARBA00022801"/>
    </source>
</evidence>
<dbReference type="SUPFAM" id="SSF102215">
    <property type="entry name" value="Creatininase"/>
    <property type="match status" value="1"/>
</dbReference>
<dbReference type="Gene3D" id="3.40.50.10310">
    <property type="entry name" value="Creatininase"/>
    <property type="match status" value="1"/>
</dbReference>
<dbReference type="InterPro" id="IPR024087">
    <property type="entry name" value="Creatininase-like_sf"/>
</dbReference>
<dbReference type="GO" id="GO:0016811">
    <property type="term" value="F:hydrolase activity, acting on carbon-nitrogen (but not peptide) bonds, in linear amides"/>
    <property type="evidence" value="ECO:0007669"/>
    <property type="project" value="TreeGrafter"/>
</dbReference>
<dbReference type="GO" id="GO:0009231">
    <property type="term" value="P:riboflavin biosynthetic process"/>
    <property type="evidence" value="ECO:0007669"/>
    <property type="project" value="TreeGrafter"/>
</dbReference>
<dbReference type="PANTHER" id="PTHR35005:SF1">
    <property type="entry name" value="2-AMINO-5-FORMYLAMINO-6-RIBOSYLAMINOPYRIMIDIN-4(3H)-ONE 5'-MONOPHOSPHATE DEFORMYLASE"/>
    <property type="match status" value="1"/>
</dbReference>
<name>A0A7C4GCM8_UNCW3</name>
<sequence length="248" mass="27130">MEKTIRTHRLAGLTWQEFRSIVPEVTDAVLLPTGTVEAHGVTSLGTDNTIPEAIAARIAAPVNALIAPTIPYGITRSLLAWPGSTSVTPETFERYVYEVAASLAEAGFRRIVFLNGHGGNTGQLKDICFRLYREKKMFSLALDWWVLCAEETRTVYGHEGGHGGTDETAMVIAAAPEEVRADEFRPDLAFPAPPGTTISPYPGSIILYDSDDGLPDFDPARAQRLLDAVCARVAATVNEVFRRWQSIR</sequence>
<evidence type="ECO:0000256" key="2">
    <source>
        <dbReference type="ARBA" id="ARBA00022723"/>
    </source>
</evidence>
<dbReference type="GO" id="GO:0046872">
    <property type="term" value="F:metal ion binding"/>
    <property type="evidence" value="ECO:0007669"/>
    <property type="project" value="UniProtKB-KW"/>
</dbReference>
<proteinExistence type="inferred from homology"/>
<keyword evidence="3" id="KW-0378">Hydrolase</keyword>
<keyword evidence="2" id="KW-0479">Metal-binding</keyword>
<dbReference type="AlphaFoldDB" id="A0A7C4GCM8"/>
<comment type="cofactor">
    <cofactor evidence="1">
        <name>Zn(2+)</name>
        <dbReference type="ChEBI" id="CHEBI:29105"/>
    </cofactor>
</comment>
<organism evidence="6">
    <name type="scientific">candidate division WOR-3 bacterium</name>
    <dbReference type="NCBI Taxonomy" id="2052148"/>
    <lineage>
        <taxon>Bacteria</taxon>
        <taxon>Bacteria division WOR-3</taxon>
    </lineage>
</organism>